<dbReference type="Proteomes" id="UP000472271">
    <property type="component" value="Chromosome 15"/>
</dbReference>
<feature type="region of interest" description="Disordered" evidence="2">
    <location>
        <begin position="202"/>
        <end position="258"/>
    </location>
</feature>
<reference evidence="4" key="3">
    <citation type="submission" date="2025-09" db="UniProtKB">
        <authorList>
            <consortium name="Ensembl"/>
        </authorList>
    </citation>
    <scope>IDENTIFICATION</scope>
</reference>
<dbReference type="PANTHER" id="PTHR15326:SF9">
    <property type="entry name" value="SPERMATOGENESIS-ASSOCIATED PROTEIN 2"/>
    <property type="match status" value="1"/>
</dbReference>
<feature type="region of interest" description="Disordered" evidence="2">
    <location>
        <begin position="453"/>
        <end position="543"/>
    </location>
</feature>
<dbReference type="InterPro" id="IPR048839">
    <property type="entry name" value="SPATA2_PUB-like"/>
</dbReference>
<feature type="domain" description="Spermatogenesis-associated protein 2 PUB-like" evidence="3">
    <location>
        <begin position="32"/>
        <end position="201"/>
    </location>
</feature>
<comment type="similarity">
    <text evidence="1">Belongs to the SPATA2 family.</text>
</comment>
<feature type="region of interest" description="Disordered" evidence="2">
    <location>
        <begin position="414"/>
        <end position="438"/>
    </location>
</feature>
<feature type="compositionally biased region" description="Low complexity" evidence="2">
    <location>
        <begin position="356"/>
        <end position="367"/>
    </location>
</feature>
<protein>
    <submittedName>
        <fullName evidence="4">Uncharacterized LOC115433735</fullName>
    </submittedName>
</protein>
<dbReference type="RefSeq" id="XP_030011060.1">
    <property type="nucleotide sequence ID" value="XM_030155200.1"/>
</dbReference>
<feature type="region of interest" description="Disordered" evidence="2">
    <location>
        <begin position="277"/>
        <end position="304"/>
    </location>
</feature>
<evidence type="ECO:0000256" key="1">
    <source>
        <dbReference type="ARBA" id="ARBA00038142"/>
    </source>
</evidence>
<feature type="compositionally biased region" description="Basic and acidic residues" evidence="2">
    <location>
        <begin position="461"/>
        <end position="477"/>
    </location>
</feature>
<dbReference type="InParanoid" id="A0A673C2Y2"/>
<feature type="region of interest" description="Disordered" evidence="2">
    <location>
        <begin position="350"/>
        <end position="377"/>
    </location>
</feature>
<evidence type="ECO:0000259" key="3">
    <source>
        <dbReference type="Pfam" id="PF21388"/>
    </source>
</evidence>
<dbReference type="Pfam" id="PF21388">
    <property type="entry name" value="SPATA2_PUB-like"/>
    <property type="match status" value="1"/>
</dbReference>
<dbReference type="GO" id="GO:0005737">
    <property type="term" value="C:cytoplasm"/>
    <property type="evidence" value="ECO:0007669"/>
    <property type="project" value="TreeGrafter"/>
</dbReference>
<evidence type="ECO:0000313" key="4">
    <source>
        <dbReference type="Ensembl" id="ENSSORP00005047292.1"/>
    </source>
</evidence>
<dbReference type="FunCoup" id="A0A673C2Y2">
    <property type="interactions" value="1"/>
</dbReference>
<name>A0A673C2Y2_9TELE</name>
<sequence>MKDAVGAGDQVEVSRQDVYEDYVNNYLHLCTEARPCRDDRLLSRATQVVVRDPEPAQTYTLFPFYQVVMENSAALRRDCKKHLSTVIKATELLETLCINLYLQPWRKEIRTVKTFTGPFVYCLMPVFSTSTIQSVLASIGYLPQTNVSPPSEYRLSEDANPDRALQMGFELLLARVQCLYLLKLLDQDQLRPQEWIEALQMKSKEHTENKTTEPMEEEQKKKEEEEKEEEEDTQRKQVSMSLDPKPAVNPKPKPRRSHLYNVDQSLMEMHRNYPDLSIRGRPVLQDKAPRGSSRSSSKAAHAASTLIHSDHSLAAQLVDKDPGESSRAAAAAALATGQSELFKATEVVGHGHRSNDGISTTGSNNNSSGGGRLDHELSGPLAMSLHITLRTGAGSEQKPKPGEDQSMAEPLVMTQQHSAEEQQNKRPTRADLSSVSSVDEAQELRELAQRMGQLHVSDGADEPKKMLEEDDPTERKNCLRPRMKTASEWSRGGRRSSRSSQSEQRLMEQRQPECQNCTKDEERQETEAATEAHPPTAEAWRGDDEHALSFVIL</sequence>
<proteinExistence type="inferred from homology"/>
<dbReference type="PANTHER" id="PTHR15326">
    <property type="entry name" value="SPERMATOGENESIS-ASSOCIATED PROTEIN 2/TAMOZHENNIC"/>
    <property type="match status" value="1"/>
</dbReference>
<organism evidence="4 5">
    <name type="scientific">Sphaeramia orbicularis</name>
    <name type="common">orbiculate cardinalfish</name>
    <dbReference type="NCBI Taxonomy" id="375764"/>
    <lineage>
        <taxon>Eukaryota</taxon>
        <taxon>Metazoa</taxon>
        <taxon>Chordata</taxon>
        <taxon>Craniata</taxon>
        <taxon>Vertebrata</taxon>
        <taxon>Euteleostomi</taxon>
        <taxon>Actinopterygii</taxon>
        <taxon>Neopterygii</taxon>
        <taxon>Teleostei</taxon>
        <taxon>Neoteleostei</taxon>
        <taxon>Acanthomorphata</taxon>
        <taxon>Gobiaria</taxon>
        <taxon>Kurtiformes</taxon>
        <taxon>Apogonoidei</taxon>
        <taxon>Apogonidae</taxon>
        <taxon>Apogoninae</taxon>
        <taxon>Sphaeramia</taxon>
    </lineage>
</organism>
<dbReference type="OrthoDB" id="9837000at2759"/>
<feature type="compositionally biased region" description="Low complexity" evidence="2">
    <location>
        <begin position="527"/>
        <end position="539"/>
    </location>
</feature>
<keyword evidence="5" id="KW-1185">Reference proteome</keyword>
<dbReference type="Ensembl" id="ENSSORT00005048466.1">
    <property type="protein sequence ID" value="ENSSORP00005047292.1"/>
    <property type="gene ID" value="ENSSORG00005021624.1"/>
</dbReference>
<dbReference type="GeneID" id="115433735"/>
<reference evidence="4" key="1">
    <citation type="submission" date="2019-06" db="EMBL/GenBank/DDBJ databases">
        <authorList>
            <consortium name="Wellcome Sanger Institute Data Sharing"/>
        </authorList>
    </citation>
    <scope>NUCLEOTIDE SEQUENCE [LARGE SCALE GENOMIC DNA]</scope>
</reference>
<evidence type="ECO:0000256" key="2">
    <source>
        <dbReference type="SAM" id="MobiDB-lite"/>
    </source>
</evidence>
<gene>
    <name evidence="4" type="primary">LOC115433735</name>
</gene>
<feature type="compositionally biased region" description="Basic and acidic residues" evidence="2">
    <location>
        <begin position="202"/>
        <end position="224"/>
    </location>
</feature>
<feature type="compositionally biased region" description="Low complexity" evidence="2">
    <location>
        <begin position="292"/>
        <end position="304"/>
    </location>
</feature>
<dbReference type="AlphaFoldDB" id="A0A673C2Y2"/>
<evidence type="ECO:0000313" key="5">
    <source>
        <dbReference type="Proteomes" id="UP000472271"/>
    </source>
</evidence>
<dbReference type="Gene3D" id="1.20.58.2190">
    <property type="match status" value="1"/>
</dbReference>
<accession>A0A673C2Y2</accession>
<reference evidence="4" key="2">
    <citation type="submission" date="2025-08" db="UniProtKB">
        <authorList>
            <consortium name="Ensembl"/>
        </authorList>
    </citation>
    <scope>IDENTIFICATION</scope>
</reference>